<dbReference type="AlphaFoldDB" id="A0A143HPM2"/>
<feature type="domain" description="FAD/NAD(P)-binding" evidence="6">
    <location>
        <begin position="9"/>
        <end position="308"/>
    </location>
</feature>
<proteinExistence type="predicted"/>
<comment type="cofactor">
    <cofactor evidence="1">
        <name>FAD</name>
        <dbReference type="ChEBI" id="CHEBI:57692"/>
    </cofactor>
</comment>
<evidence type="ECO:0000256" key="2">
    <source>
        <dbReference type="ARBA" id="ARBA00022630"/>
    </source>
</evidence>
<keyword evidence="5" id="KW-1133">Transmembrane helix</keyword>
<dbReference type="PRINTS" id="PR00368">
    <property type="entry name" value="FADPNR"/>
</dbReference>
<dbReference type="EMBL" id="CP014864">
    <property type="protein sequence ID" value="AMX03380.1"/>
    <property type="molecule type" value="Genomic_DNA"/>
</dbReference>
<gene>
    <name evidence="7" type="ORF">A3224_13030</name>
</gene>
<feature type="transmembrane region" description="Helical" evidence="5">
    <location>
        <begin position="152"/>
        <end position="174"/>
    </location>
</feature>
<keyword evidence="8" id="KW-1185">Reference proteome</keyword>
<dbReference type="Gene3D" id="3.50.50.100">
    <property type="match status" value="1"/>
</dbReference>
<dbReference type="Pfam" id="PF07992">
    <property type="entry name" value="Pyr_redox_2"/>
    <property type="match status" value="1"/>
</dbReference>
<accession>A0A143HPM2</accession>
<keyword evidence="3" id="KW-0274">FAD</keyword>
<dbReference type="GeneID" id="76608965"/>
<dbReference type="OrthoDB" id="9767928at2"/>
<evidence type="ECO:0000259" key="6">
    <source>
        <dbReference type="Pfam" id="PF07992"/>
    </source>
</evidence>
<dbReference type="GO" id="GO:0019646">
    <property type="term" value="P:aerobic electron transport chain"/>
    <property type="evidence" value="ECO:0007669"/>
    <property type="project" value="TreeGrafter"/>
</dbReference>
<evidence type="ECO:0000313" key="7">
    <source>
        <dbReference type="EMBL" id="AMX03380.1"/>
    </source>
</evidence>
<dbReference type="NCBIfam" id="TIGR03169">
    <property type="entry name" value="Nterm_to_SelD"/>
    <property type="match status" value="1"/>
</dbReference>
<keyword evidence="2" id="KW-0285">Flavoprotein</keyword>
<dbReference type="Proteomes" id="UP000076077">
    <property type="component" value="Chromosome"/>
</dbReference>
<keyword evidence="5" id="KW-0472">Membrane</keyword>
<dbReference type="KEGG" id="mthd:A3224_13030"/>
<organism evidence="7 8">
    <name type="scientific">Microbulbifer thermotolerans</name>
    <dbReference type="NCBI Taxonomy" id="252514"/>
    <lineage>
        <taxon>Bacteria</taxon>
        <taxon>Pseudomonadati</taxon>
        <taxon>Pseudomonadota</taxon>
        <taxon>Gammaproteobacteria</taxon>
        <taxon>Cellvibrionales</taxon>
        <taxon>Microbulbiferaceae</taxon>
        <taxon>Microbulbifer</taxon>
    </lineage>
</organism>
<evidence type="ECO:0000256" key="5">
    <source>
        <dbReference type="SAM" id="Phobius"/>
    </source>
</evidence>
<dbReference type="PANTHER" id="PTHR42913">
    <property type="entry name" value="APOPTOSIS-INDUCING FACTOR 1"/>
    <property type="match status" value="1"/>
</dbReference>
<reference evidence="8" key="1">
    <citation type="submission" date="2016-03" db="EMBL/GenBank/DDBJ databases">
        <authorList>
            <person name="Lee Y.-S."/>
            <person name="Choi Y.-L."/>
        </authorList>
    </citation>
    <scope>NUCLEOTIDE SEQUENCE [LARGE SCALE GENOMIC DNA]</scope>
    <source>
        <strain evidence="8">DAU221</strain>
    </source>
</reference>
<dbReference type="InterPro" id="IPR036188">
    <property type="entry name" value="FAD/NAD-bd_sf"/>
</dbReference>
<evidence type="ECO:0000256" key="1">
    <source>
        <dbReference type="ARBA" id="ARBA00001974"/>
    </source>
</evidence>
<dbReference type="InterPro" id="IPR051169">
    <property type="entry name" value="NADH-Q_oxidoreductase"/>
</dbReference>
<keyword evidence="5" id="KW-0812">Transmembrane</keyword>
<evidence type="ECO:0000256" key="3">
    <source>
        <dbReference type="ARBA" id="ARBA00022827"/>
    </source>
</evidence>
<dbReference type="SUPFAM" id="SSF51905">
    <property type="entry name" value="FAD/NAD(P)-binding domain"/>
    <property type="match status" value="2"/>
</dbReference>
<keyword evidence="4" id="KW-0560">Oxidoreductase</keyword>
<dbReference type="RefSeq" id="WP_067155464.1">
    <property type="nucleotide sequence ID" value="NZ_CP014864.1"/>
</dbReference>
<dbReference type="InterPro" id="IPR023753">
    <property type="entry name" value="FAD/NAD-binding_dom"/>
</dbReference>
<name>A0A143HPM2_MICTH</name>
<evidence type="ECO:0000256" key="4">
    <source>
        <dbReference type="ARBA" id="ARBA00023002"/>
    </source>
</evidence>
<dbReference type="STRING" id="252514.A3224_13030"/>
<dbReference type="GO" id="GO:0003955">
    <property type="term" value="F:NAD(P)H dehydrogenase (quinone) activity"/>
    <property type="evidence" value="ECO:0007669"/>
    <property type="project" value="TreeGrafter"/>
</dbReference>
<dbReference type="PANTHER" id="PTHR42913:SF9">
    <property type="entry name" value="SLR1591 PROTEIN"/>
    <property type="match status" value="1"/>
</dbReference>
<dbReference type="InterPro" id="IPR017584">
    <property type="entry name" value="Pyridine_nucleo_diS_OxRdtase_N"/>
</dbReference>
<sequence>MQAQSNCRDIVLVGGGHAHAVVLRMWAEDPLPGVRLTLVSPKVDTAYSGMLPGLIAGHYRPDEIHIDLVRLCRAAGARFVQARAHRIDPCEGRIFLQGHPDLEYGLLSLDVGATPARDLPGAELAIPVKPIDQFHHHWQQLQKRLRESSTSLALGVIGGGAGGCEVAMAMAYALKTQHRSHRVQIHLIHSGDSVPEGYPPRARDLVARELNRLGVHLHRNWPVGEISESGVRSTEGQRLALDHVLLCTSAAAPPWLADCGLALDKRGFIRVDEKLRAPGYPNIFAAGDVASFSDNPLPKAGVYAVRQGPVLFHNLRAALSGKRLRDFRPQKHFLSLLSCGDKRAIAVRNGFALAGTSLWHLKHHIDRKFMRRFSQLPLPS</sequence>
<evidence type="ECO:0000313" key="8">
    <source>
        <dbReference type="Proteomes" id="UP000076077"/>
    </source>
</evidence>
<protein>
    <recommendedName>
        <fullName evidence="6">FAD/NAD(P)-binding domain-containing protein</fullName>
    </recommendedName>
</protein>